<sequence length="476" mass="53285">MLNLRSVFAMLHLKNMKINKYNSLIVALLFGLGLSAQTQPKQWTLEECVRYALDNNITIKLSELDVKSADIDKKGALGSYLPSVSGSASHSWNIGLNVNPVTNIATTQTTQYSSLGVNAGVDIYKGLQNQNAYRRAKLSIIASQYQLLKMQEDISLNVANAFLEILFNKENLKVKKEQLAIDEKRFARSEEMVNAGTIPRGDLFDLKATVATDQQAIIVAENSLLISKLSLAQLLQLKEFADFDVIDDTNAKDENNIMAQTPIDIYNKAKEIRTEVKLAQTNLEIAEKSVAIARGAYQPTLRGFYQFSTSASYSDRLTGVDANNNPIYVAPDPVLDQFSDNKGHNFGFQLNVPIFNGFSVRNNVERSKVTLEKSKIDLEQKSLDLQRNVYTAFTDAKGALNAYESSTVTLEARQQAYNYAKEKYDVGLMNSFDFTQAQTLLTNAQSDVIRTKYDYMFKIKILEFYFGIPIVPIIAK</sequence>
<dbReference type="EMBL" id="FRBX01000005">
    <property type="protein sequence ID" value="SHM93090.1"/>
    <property type="molecule type" value="Genomic_DNA"/>
</dbReference>
<comment type="caution">
    <text evidence="8">The sequence shown here is derived from an EMBL/GenBank/DDBJ whole genome shotgun (WGS) entry which is preliminary data.</text>
</comment>
<reference evidence="8 9" key="1">
    <citation type="submission" date="2016-11" db="EMBL/GenBank/DDBJ databases">
        <authorList>
            <person name="Varghese N."/>
            <person name="Submissions S."/>
        </authorList>
    </citation>
    <scope>NUCLEOTIDE SEQUENCE [LARGE SCALE GENOMIC DNA]</scope>
    <source>
        <strain evidence="8 9">DSM 6368</strain>
    </source>
</reference>
<evidence type="ECO:0000313" key="9">
    <source>
        <dbReference type="Proteomes" id="UP000184216"/>
    </source>
</evidence>
<dbReference type="Gene3D" id="1.20.1600.10">
    <property type="entry name" value="Outer membrane efflux proteins (OEP)"/>
    <property type="match status" value="1"/>
</dbReference>
<dbReference type="Proteomes" id="UP000184216">
    <property type="component" value="Unassembled WGS sequence"/>
</dbReference>
<protein>
    <submittedName>
        <fullName evidence="8">Outer membrane protein</fullName>
    </submittedName>
</protein>
<evidence type="ECO:0000256" key="1">
    <source>
        <dbReference type="ARBA" id="ARBA00004442"/>
    </source>
</evidence>
<proteinExistence type="inferred from homology"/>
<evidence type="ECO:0000256" key="4">
    <source>
        <dbReference type="ARBA" id="ARBA00022452"/>
    </source>
</evidence>
<dbReference type="InterPro" id="IPR051906">
    <property type="entry name" value="TolC-like"/>
</dbReference>
<dbReference type="InterPro" id="IPR003423">
    <property type="entry name" value="OMP_efflux"/>
</dbReference>
<dbReference type="SUPFAM" id="SSF56954">
    <property type="entry name" value="Outer membrane efflux proteins (OEP)"/>
    <property type="match status" value="1"/>
</dbReference>
<evidence type="ECO:0000256" key="5">
    <source>
        <dbReference type="ARBA" id="ARBA00022692"/>
    </source>
</evidence>
<comment type="subcellular location">
    <subcellularLocation>
        <location evidence="1">Cell outer membrane</location>
    </subcellularLocation>
</comment>
<evidence type="ECO:0000313" key="8">
    <source>
        <dbReference type="EMBL" id="SHM93090.1"/>
    </source>
</evidence>
<accession>A0ABY1J6K8</accession>
<keyword evidence="5" id="KW-0812">Transmembrane</keyword>
<organism evidence="8 9">
    <name type="scientific">Flavobacterium pectinovorum</name>
    <dbReference type="NCBI Taxonomy" id="29533"/>
    <lineage>
        <taxon>Bacteria</taxon>
        <taxon>Pseudomonadati</taxon>
        <taxon>Bacteroidota</taxon>
        <taxon>Flavobacteriia</taxon>
        <taxon>Flavobacteriales</taxon>
        <taxon>Flavobacteriaceae</taxon>
        <taxon>Flavobacterium</taxon>
    </lineage>
</organism>
<name>A0ABY1J6K8_9FLAO</name>
<evidence type="ECO:0000256" key="6">
    <source>
        <dbReference type="ARBA" id="ARBA00023136"/>
    </source>
</evidence>
<keyword evidence="6" id="KW-0472">Membrane</keyword>
<evidence type="ECO:0000256" key="2">
    <source>
        <dbReference type="ARBA" id="ARBA00007613"/>
    </source>
</evidence>
<keyword evidence="9" id="KW-1185">Reference proteome</keyword>
<keyword evidence="7" id="KW-0998">Cell outer membrane</keyword>
<evidence type="ECO:0000256" key="7">
    <source>
        <dbReference type="ARBA" id="ARBA00023237"/>
    </source>
</evidence>
<dbReference type="PANTHER" id="PTHR30026">
    <property type="entry name" value="OUTER MEMBRANE PROTEIN TOLC"/>
    <property type="match status" value="1"/>
</dbReference>
<keyword evidence="4" id="KW-1134">Transmembrane beta strand</keyword>
<dbReference type="PANTHER" id="PTHR30026:SF20">
    <property type="entry name" value="OUTER MEMBRANE PROTEIN TOLC"/>
    <property type="match status" value="1"/>
</dbReference>
<dbReference type="Pfam" id="PF02321">
    <property type="entry name" value="OEP"/>
    <property type="match status" value="2"/>
</dbReference>
<evidence type="ECO:0000256" key="3">
    <source>
        <dbReference type="ARBA" id="ARBA00022448"/>
    </source>
</evidence>
<comment type="similarity">
    <text evidence="2">Belongs to the outer membrane factor (OMF) (TC 1.B.17) family.</text>
</comment>
<gene>
    <name evidence="8" type="ORF">SAMN05444387_3477</name>
</gene>
<keyword evidence="3" id="KW-0813">Transport</keyword>